<evidence type="ECO:0000256" key="3">
    <source>
        <dbReference type="ARBA" id="ARBA00011738"/>
    </source>
</evidence>
<protein>
    <recommendedName>
        <fullName evidence="9">Histidinol-phosphate aminotransferase</fullName>
        <ecNumber evidence="9">2.6.1.9</ecNumber>
    </recommendedName>
    <alternativeName>
        <fullName evidence="9">Imidazole acetol-phosphate transaminase</fullName>
    </alternativeName>
</protein>
<comment type="catalytic activity">
    <reaction evidence="9">
        <text>L-histidinol phosphate + 2-oxoglutarate = 3-(imidazol-4-yl)-2-oxopropyl phosphate + L-glutamate</text>
        <dbReference type="Rhea" id="RHEA:23744"/>
        <dbReference type="ChEBI" id="CHEBI:16810"/>
        <dbReference type="ChEBI" id="CHEBI:29985"/>
        <dbReference type="ChEBI" id="CHEBI:57766"/>
        <dbReference type="ChEBI" id="CHEBI:57980"/>
        <dbReference type="EC" id="2.6.1.9"/>
    </reaction>
</comment>
<feature type="modified residue" description="N6-(pyridoxal phosphate)lysine" evidence="9">
    <location>
        <position position="278"/>
    </location>
</feature>
<name>A0A0P7Z0W8_9CYAN</name>
<keyword evidence="8 9" id="KW-0368">Histidine biosynthesis</keyword>
<evidence type="ECO:0000256" key="7">
    <source>
        <dbReference type="ARBA" id="ARBA00022898"/>
    </source>
</evidence>
<dbReference type="GO" id="GO:0000105">
    <property type="term" value="P:L-histidine biosynthetic process"/>
    <property type="evidence" value="ECO:0007669"/>
    <property type="project" value="UniProtKB-UniRule"/>
</dbReference>
<keyword evidence="6 9" id="KW-0808">Transferase</keyword>
<comment type="pathway">
    <text evidence="9">Amino-acid biosynthesis; L-histidine biosynthesis; L-histidine from 5-phospho-alpha-D-ribose 1-diphosphate: step 7/9.</text>
</comment>
<dbReference type="EC" id="2.6.1.9" evidence="9"/>
<evidence type="ECO:0000256" key="1">
    <source>
        <dbReference type="ARBA" id="ARBA00001933"/>
    </source>
</evidence>
<evidence type="ECO:0000256" key="2">
    <source>
        <dbReference type="ARBA" id="ARBA00007970"/>
    </source>
</evidence>
<keyword evidence="5 9" id="KW-0028">Amino-acid biosynthesis</keyword>
<dbReference type="SUPFAM" id="SSF53383">
    <property type="entry name" value="PLP-dependent transferases"/>
    <property type="match status" value="1"/>
</dbReference>
<dbReference type="InterPro" id="IPR015424">
    <property type="entry name" value="PyrdxlP-dep_Trfase"/>
</dbReference>
<dbReference type="InterPro" id="IPR015421">
    <property type="entry name" value="PyrdxlP-dep_Trfase_major"/>
</dbReference>
<dbReference type="InterPro" id="IPR004839">
    <property type="entry name" value="Aminotransferase_I/II_large"/>
</dbReference>
<dbReference type="UniPathway" id="UPA00031">
    <property type="reaction ID" value="UER00012"/>
</dbReference>
<evidence type="ECO:0000256" key="4">
    <source>
        <dbReference type="ARBA" id="ARBA00022576"/>
    </source>
</evidence>
<dbReference type="EMBL" id="LJZR01000002">
    <property type="protein sequence ID" value="KPQ37406.1"/>
    <property type="molecule type" value="Genomic_DNA"/>
</dbReference>
<comment type="cofactor">
    <cofactor evidence="1 9">
        <name>pyridoxal 5'-phosphate</name>
        <dbReference type="ChEBI" id="CHEBI:597326"/>
    </cofactor>
</comment>
<dbReference type="InterPro" id="IPR005861">
    <property type="entry name" value="HisP_aminotrans"/>
</dbReference>
<evidence type="ECO:0000256" key="5">
    <source>
        <dbReference type="ARBA" id="ARBA00022605"/>
    </source>
</evidence>
<dbReference type="HAMAP" id="MF_01023">
    <property type="entry name" value="HisC_aminotrans_2"/>
    <property type="match status" value="1"/>
</dbReference>
<evidence type="ECO:0000256" key="9">
    <source>
        <dbReference type="HAMAP-Rule" id="MF_01023"/>
    </source>
</evidence>
<comment type="similarity">
    <text evidence="2 9">Belongs to the class-II pyridoxal-phosphate-dependent aminotransferase family. Histidinol-phosphate aminotransferase subfamily.</text>
</comment>
<dbReference type="STRING" id="1666911.HLUCCA11_02905"/>
<keyword evidence="7 9" id="KW-0663">Pyridoxal phosphate</keyword>
<sequence length="428" mass="46084">MAFLRHDLSQLAAYQSPHPVAGSQATGGSQASLDEPLPLRVDALDTNESPIDLPETVKAELAEYYREAIAANRYPDGTQLALKQAVTSYVIESAVGLVVESADKSTAEPAIDASIKVNGALGSHLKAKQVAISPANITLGNGSDELIRSVIMATCLGNHGSILVAAPTFSMYAILANTLGVTVHTVGRSDTFEVDLVAADAAIQSAALNGLPIRCVFMVHPNSPTGNALTPRELTWLRQLPEDILIVVDEAYFEFSGRTTVTDALSRPNWLVTRTFSKALRLAAHRVGYGIAHSTIIAALEKLRLPYNLPSFSQVAAHTALTHRVQILSQIPDILAERNRLYQALSDHPYLQVWPSDSNFLYVRLQANALSVLEARSQAEGLIKLLGQLKEKGTLVRQTGGGLRISIGTQSENQRTLANIQQVLGSKM</sequence>
<evidence type="ECO:0000313" key="11">
    <source>
        <dbReference type="EMBL" id="KPQ37406.1"/>
    </source>
</evidence>
<dbReference type="Gene3D" id="3.40.640.10">
    <property type="entry name" value="Type I PLP-dependent aspartate aminotransferase-like (Major domain)"/>
    <property type="match status" value="2"/>
</dbReference>
<comment type="caution">
    <text evidence="11">The sequence shown here is derived from an EMBL/GenBank/DDBJ whole genome shotgun (WGS) entry which is preliminary data.</text>
</comment>
<evidence type="ECO:0000259" key="10">
    <source>
        <dbReference type="Pfam" id="PF00155"/>
    </source>
</evidence>
<comment type="subunit">
    <text evidence="3 9">Homodimer.</text>
</comment>
<reference evidence="11 12" key="1">
    <citation type="submission" date="2015-09" db="EMBL/GenBank/DDBJ databases">
        <title>Identification and resolution of microdiversity through metagenomic sequencing of parallel consortia.</title>
        <authorList>
            <person name="Nelson W.C."/>
            <person name="Romine M.F."/>
            <person name="Lindemann S.R."/>
        </authorList>
    </citation>
    <scope>NUCLEOTIDE SEQUENCE [LARGE SCALE GENOMIC DNA]</scope>
    <source>
        <strain evidence="11">Ana</strain>
    </source>
</reference>
<evidence type="ECO:0000313" key="12">
    <source>
        <dbReference type="Proteomes" id="UP000050465"/>
    </source>
</evidence>
<evidence type="ECO:0000256" key="8">
    <source>
        <dbReference type="ARBA" id="ARBA00023102"/>
    </source>
</evidence>
<dbReference type="AlphaFoldDB" id="A0A0P7Z0W8"/>
<organism evidence="11 12">
    <name type="scientific">Phormidesmis priestleyi Ana</name>
    <dbReference type="NCBI Taxonomy" id="1666911"/>
    <lineage>
        <taxon>Bacteria</taxon>
        <taxon>Bacillati</taxon>
        <taxon>Cyanobacteriota</taxon>
        <taxon>Cyanophyceae</taxon>
        <taxon>Leptolyngbyales</taxon>
        <taxon>Leptolyngbyaceae</taxon>
        <taxon>Phormidesmis</taxon>
    </lineage>
</organism>
<dbReference type="Gene3D" id="3.90.1150.10">
    <property type="entry name" value="Aspartate Aminotransferase, domain 1"/>
    <property type="match status" value="2"/>
</dbReference>
<dbReference type="Proteomes" id="UP000050465">
    <property type="component" value="Unassembled WGS sequence"/>
</dbReference>
<dbReference type="PANTHER" id="PTHR42885">
    <property type="entry name" value="HISTIDINOL-PHOSPHATE AMINOTRANSFERASE-RELATED"/>
    <property type="match status" value="1"/>
</dbReference>
<dbReference type="CDD" id="cd00609">
    <property type="entry name" value="AAT_like"/>
    <property type="match status" value="1"/>
</dbReference>
<feature type="domain" description="Aminotransferase class I/classII large" evidence="10">
    <location>
        <begin position="71"/>
        <end position="418"/>
    </location>
</feature>
<keyword evidence="4 9" id="KW-0032">Aminotransferase</keyword>
<dbReference type="PATRIC" id="fig|1666911.3.peg.1825"/>
<dbReference type="PANTHER" id="PTHR42885:SF2">
    <property type="entry name" value="HISTIDINOL-PHOSPHATE AMINOTRANSFERASE"/>
    <property type="match status" value="1"/>
</dbReference>
<accession>A0A0P7Z0W8</accession>
<evidence type="ECO:0000256" key="6">
    <source>
        <dbReference type="ARBA" id="ARBA00022679"/>
    </source>
</evidence>
<dbReference type="Pfam" id="PF00155">
    <property type="entry name" value="Aminotran_1_2"/>
    <property type="match status" value="1"/>
</dbReference>
<dbReference type="InterPro" id="IPR015422">
    <property type="entry name" value="PyrdxlP-dep_Trfase_small"/>
</dbReference>
<dbReference type="NCBIfam" id="NF002726">
    <property type="entry name" value="PRK02610.1"/>
    <property type="match status" value="1"/>
</dbReference>
<gene>
    <name evidence="9 11" type="primary">hisC</name>
    <name evidence="11" type="ORF">HLUCCA11_02905</name>
</gene>
<dbReference type="GO" id="GO:0030170">
    <property type="term" value="F:pyridoxal phosphate binding"/>
    <property type="evidence" value="ECO:0007669"/>
    <property type="project" value="InterPro"/>
</dbReference>
<proteinExistence type="inferred from homology"/>
<dbReference type="GO" id="GO:0004400">
    <property type="term" value="F:histidinol-phosphate transaminase activity"/>
    <property type="evidence" value="ECO:0007669"/>
    <property type="project" value="UniProtKB-UniRule"/>
</dbReference>